<evidence type="ECO:0000313" key="1">
    <source>
        <dbReference type="EMBL" id="KFG91352.1"/>
    </source>
</evidence>
<protein>
    <submittedName>
        <fullName evidence="1">Uncharacterized protein</fullName>
    </submittedName>
</protein>
<organism evidence="1 2">
    <name type="scientific">Sphingobium herbicidovorans (strain ATCC 700291 / DSM 11019 / CCUG 56400 / KCTC 2939 / LMG 18315 / NBRC 16415 / MH)</name>
    <name type="common">Sphingomonas herbicidovorans</name>
    <dbReference type="NCBI Taxonomy" id="1219045"/>
    <lineage>
        <taxon>Bacteria</taxon>
        <taxon>Pseudomonadati</taxon>
        <taxon>Pseudomonadota</taxon>
        <taxon>Alphaproteobacteria</taxon>
        <taxon>Sphingomonadales</taxon>
        <taxon>Sphingomonadaceae</taxon>
        <taxon>Sphingobium</taxon>
    </lineage>
</organism>
<reference evidence="1" key="1">
    <citation type="submission" date="2014-08" db="EMBL/GenBank/DDBJ databases">
        <title>Draft genome sequences of Sphingobium herbicidovorans.</title>
        <authorList>
            <person name="Gan H.M."/>
            <person name="Gan H.Y."/>
            <person name="Savka M.A."/>
        </authorList>
    </citation>
    <scope>NUCLEOTIDE SEQUENCE [LARGE SCALE GENOMIC DNA]</scope>
    <source>
        <strain evidence="1">NBRC 16415</strain>
    </source>
</reference>
<proteinExistence type="predicted"/>
<name>A0A086PD84_SPHHM</name>
<comment type="caution">
    <text evidence="1">The sequence shown here is derived from an EMBL/GenBank/DDBJ whole genome shotgun (WGS) entry which is preliminary data.</text>
</comment>
<gene>
    <name evidence="1" type="ORF">BV98_000843</name>
</gene>
<keyword evidence="2" id="KW-1185">Reference proteome</keyword>
<dbReference type="AlphaFoldDB" id="A0A086PD84"/>
<dbReference type="EMBL" id="JFZA02000004">
    <property type="protein sequence ID" value="KFG91352.1"/>
    <property type="molecule type" value="Genomic_DNA"/>
</dbReference>
<accession>A0A086PD84</accession>
<sequence length="32" mass="3441">MSHSPTLALSLSKRALPIQGKCFDKLSPNGNE</sequence>
<dbReference type="Proteomes" id="UP000024284">
    <property type="component" value="Unassembled WGS sequence"/>
</dbReference>
<evidence type="ECO:0000313" key="2">
    <source>
        <dbReference type="Proteomes" id="UP000024284"/>
    </source>
</evidence>